<evidence type="ECO:0000256" key="9">
    <source>
        <dbReference type="ARBA" id="ARBA00023012"/>
    </source>
</evidence>
<keyword evidence="8 10" id="KW-1133">Transmembrane helix</keyword>
<dbReference type="InterPro" id="IPR005467">
    <property type="entry name" value="His_kinase_dom"/>
</dbReference>
<organism evidence="13 14">
    <name type="scientific">Alteromonas confluentis</name>
    <dbReference type="NCBI Taxonomy" id="1656094"/>
    <lineage>
        <taxon>Bacteria</taxon>
        <taxon>Pseudomonadati</taxon>
        <taxon>Pseudomonadota</taxon>
        <taxon>Gammaproteobacteria</taxon>
        <taxon>Alteromonadales</taxon>
        <taxon>Alteromonadaceae</taxon>
        <taxon>Alteromonas/Salinimonas group</taxon>
        <taxon>Alteromonas</taxon>
    </lineage>
</organism>
<keyword evidence="14" id="KW-1185">Reference proteome</keyword>
<evidence type="ECO:0000256" key="5">
    <source>
        <dbReference type="ARBA" id="ARBA00022679"/>
    </source>
</evidence>
<evidence type="ECO:0000256" key="7">
    <source>
        <dbReference type="ARBA" id="ARBA00022777"/>
    </source>
</evidence>
<dbReference type="SUPFAM" id="SSF55874">
    <property type="entry name" value="ATPase domain of HSP90 chaperone/DNA topoisomerase II/histidine kinase"/>
    <property type="match status" value="1"/>
</dbReference>
<dbReference type="Gene3D" id="6.10.340.10">
    <property type="match status" value="1"/>
</dbReference>
<keyword evidence="5" id="KW-0808">Transferase</keyword>
<evidence type="ECO:0000259" key="12">
    <source>
        <dbReference type="PROSITE" id="PS50885"/>
    </source>
</evidence>
<feature type="transmembrane region" description="Helical" evidence="10">
    <location>
        <begin position="12"/>
        <end position="34"/>
    </location>
</feature>
<dbReference type="SMART" id="SM00388">
    <property type="entry name" value="HisKA"/>
    <property type="match status" value="1"/>
</dbReference>
<dbReference type="PRINTS" id="PR01780">
    <property type="entry name" value="LANTIREGPROT"/>
</dbReference>
<evidence type="ECO:0000256" key="8">
    <source>
        <dbReference type="ARBA" id="ARBA00022989"/>
    </source>
</evidence>
<dbReference type="InterPro" id="IPR003594">
    <property type="entry name" value="HATPase_dom"/>
</dbReference>
<dbReference type="EC" id="2.7.13.3" evidence="3"/>
<evidence type="ECO:0000256" key="1">
    <source>
        <dbReference type="ARBA" id="ARBA00000085"/>
    </source>
</evidence>
<dbReference type="InterPro" id="IPR036890">
    <property type="entry name" value="HATPase_C_sf"/>
</dbReference>
<dbReference type="Gene3D" id="3.30.565.10">
    <property type="entry name" value="Histidine kinase-like ATPase, C-terminal domain"/>
    <property type="match status" value="1"/>
</dbReference>
<feature type="transmembrane region" description="Helical" evidence="10">
    <location>
        <begin position="169"/>
        <end position="193"/>
    </location>
</feature>
<dbReference type="CDD" id="cd00082">
    <property type="entry name" value="HisKA"/>
    <property type="match status" value="1"/>
</dbReference>
<dbReference type="OrthoDB" id="9804645at2"/>
<dbReference type="CDD" id="cd00075">
    <property type="entry name" value="HATPase"/>
    <property type="match status" value="1"/>
</dbReference>
<dbReference type="GO" id="GO:0000155">
    <property type="term" value="F:phosphorelay sensor kinase activity"/>
    <property type="evidence" value="ECO:0007669"/>
    <property type="project" value="InterPro"/>
</dbReference>
<dbReference type="InterPro" id="IPR003661">
    <property type="entry name" value="HisK_dim/P_dom"/>
</dbReference>
<dbReference type="InterPro" id="IPR036097">
    <property type="entry name" value="HisK_dim/P_sf"/>
</dbReference>
<comment type="caution">
    <text evidence="13">The sequence shown here is derived from an EMBL/GenBank/DDBJ whole genome shotgun (WGS) entry which is preliminary data.</text>
</comment>
<dbReference type="PROSITE" id="PS50885">
    <property type="entry name" value="HAMP"/>
    <property type="match status" value="1"/>
</dbReference>
<name>A0A1E7ZCT1_9ALTE</name>
<dbReference type="Pfam" id="PF00512">
    <property type="entry name" value="HisKA"/>
    <property type="match status" value="1"/>
</dbReference>
<dbReference type="PANTHER" id="PTHR45436">
    <property type="entry name" value="SENSOR HISTIDINE KINASE YKOH"/>
    <property type="match status" value="1"/>
</dbReference>
<evidence type="ECO:0000256" key="4">
    <source>
        <dbReference type="ARBA" id="ARBA00022553"/>
    </source>
</evidence>
<keyword evidence="10" id="KW-0472">Membrane</keyword>
<protein>
    <recommendedName>
        <fullName evidence="3">histidine kinase</fullName>
        <ecNumber evidence="3">2.7.13.3</ecNumber>
    </recommendedName>
</protein>
<dbReference type="GO" id="GO:0005886">
    <property type="term" value="C:plasma membrane"/>
    <property type="evidence" value="ECO:0007669"/>
    <property type="project" value="TreeGrafter"/>
</dbReference>
<evidence type="ECO:0000313" key="14">
    <source>
        <dbReference type="Proteomes" id="UP000175691"/>
    </source>
</evidence>
<evidence type="ECO:0000256" key="3">
    <source>
        <dbReference type="ARBA" id="ARBA00012438"/>
    </source>
</evidence>
<sequence length="466" mass="51809">MIAIGAFTRSSSFRVGALFTALSSAGILFIFYFWSLADDDKLLAEAHSAIAAEKFLFSELYRSGDIEQTISSVNRRVSLPSNDTLVALYDSNQKILAGNLQRLPDHDATNVPVILSLPITEYLSKAVANDSYLATSDYFLIDDIPLGEYRIMVARSVEALYSTQKIGRALGWLFIVMLVMIAALSFGVAIYVVNRINRMSRTASDIMDTGNLAARMEIDSNWDDLSRLAIVFNKTLDKIENSVKNIKQVSDNIAHDLRTPLTRLRGKLERMPDSELRDDAMAEADNLLGIFNSLLRIADVESERQRAGFERVALHTVVNDVIDLYEPLLEDQQVRLTTNIDAVEIEGDPHLLFQALSNLVDNSLKHAKSSGRIEVLLKQYGNRNIIAIFDSGRGLPTAEFENLDRRFYRAEQSRTTPGNGLGLSMVSAVTSLHYGTLWFVDNPLCETSGFGVVMSLPVRSSKSLSH</sequence>
<dbReference type="SUPFAM" id="SSF47384">
    <property type="entry name" value="Homodimeric domain of signal transducing histidine kinase"/>
    <property type="match status" value="1"/>
</dbReference>
<accession>A0A1E7ZCT1</accession>
<comment type="catalytic activity">
    <reaction evidence="1">
        <text>ATP + protein L-histidine = ADP + protein N-phospho-L-histidine.</text>
        <dbReference type="EC" id="2.7.13.3"/>
    </reaction>
</comment>
<dbReference type="PROSITE" id="PS50109">
    <property type="entry name" value="HIS_KIN"/>
    <property type="match status" value="1"/>
</dbReference>
<keyword evidence="6 10" id="KW-0812">Transmembrane</keyword>
<feature type="domain" description="Histidine kinase" evidence="11">
    <location>
        <begin position="252"/>
        <end position="460"/>
    </location>
</feature>
<dbReference type="Pfam" id="PF02518">
    <property type="entry name" value="HATPase_c"/>
    <property type="match status" value="1"/>
</dbReference>
<dbReference type="SMART" id="SM00387">
    <property type="entry name" value="HATPase_c"/>
    <property type="match status" value="1"/>
</dbReference>
<reference evidence="13 14" key="1">
    <citation type="submission" date="2016-08" db="EMBL/GenBank/DDBJ databases">
        <authorList>
            <person name="Seilhamer J.J."/>
        </authorList>
    </citation>
    <scope>NUCLEOTIDE SEQUENCE [LARGE SCALE GENOMIC DNA]</scope>
    <source>
        <strain evidence="13 14">KCTC 42603</strain>
    </source>
</reference>
<evidence type="ECO:0000256" key="2">
    <source>
        <dbReference type="ARBA" id="ARBA00004370"/>
    </source>
</evidence>
<dbReference type="RefSeq" id="WP_070124892.1">
    <property type="nucleotide sequence ID" value="NZ_MDHN01000015.1"/>
</dbReference>
<dbReference type="InterPro" id="IPR008358">
    <property type="entry name" value="Sig_transdc_His_kin/Pase_MprB"/>
</dbReference>
<dbReference type="Gene3D" id="1.10.287.130">
    <property type="match status" value="1"/>
</dbReference>
<proteinExistence type="predicted"/>
<evidence type="ECO:0000259" key="11">
    <source>
        <dbReference type="PROSITE" id="PS50109"/>
    </source>
</evidence>
<feature type="domain" description="HAMP" evidence="12">
    <location>
        <begin position="190"/>
        <end position="244"/>
    </location>
</feature>
<keyword evidence="9" id="KW-0902">Two-component regulatory system</keyword>
<keyword evidence="4" id="KW-0597">Phosphoprotein</keyword>
<evidence type="ECO:0000256" key="10">
    <source>
        <dbReference type="SAM" id="Phobius"/>
    </source>
</evidence>
<dbReference type="EMBL" id="MDHN01000015">
    <property type="protein sequence ID" value="OFC71262.1"/>
    <property type="molecule type" value="Genomic_DNA"/>
</dbReference>
<evidence type="ECO:0000313" key="13">
    <source>
        <dbReference type="EMBL" id="OFC71262.1"/>
    </source>
</evidence>
<dbReference type="SMART" id="SM00304">
    <property type="entry name" value="HAMP"/>
    <property type="match status" value="1"/>
</dbReference>
<gene>
    <name evidence="13" type="ORF">BFC18_08875</name>
</gene>
<comment type="subcellular location">
    <subcellularLocation>
        <location evidence="2">Membrane</location>
    </subcellularLocation>
</comment>
<keyword evidence="7" id="KW-0418">Kinase</keyword>
<dbReference type="STRING" id="1656094.BFC18_08875"/>
<dbReference type="AlphaFoldDB" id="A0A1E7ZCT1"/>
<dbReference type="Proteomes" id="UP000175691">
    <property type="component" value="Unassembled WGS sequence"/>
</dbReference>
<dbReference type="InterPro" id="IPR050428">
    <property type="entry name" value="TCS_sensor_his_kinase"/>
</dbReference>
<dbReference type="InterPro" id="IPR003660">
    <property type="entry name" value="HAMP_dom"/>
</dbReference>
<dbReference type="PANTHER" id="PTHR45436:SF8">
    <property type="entry name" value="HISTIDINE KINASE"/>
    <property type="match status" value="1"/>
</dbReference>
<evidence type="ECO:0000256" key="6">
    <source>
        <dbReference type="ARBA" id="ARBA00022692"/>
    </source>
</evidence>